<name>A0A1V9YW12_9STRA</name>
<dbReference type="OrthoDB" id="71683at2759"/>
<dbReference type="AlphaFoldDB" id="A0A1V9YW12"/>
<gene>
    <name evidence="1" type="ORF">THRCLA_22615</name>
</gene>
<comment type="caution">
    <text evidence="1">The sequence shown here is derived from an EMBL/GenBank/DDBJ whole genome shotgun (WGS) entry which is preliminary data.</text>
</comment>
<proteinExistence type="predicted"/>
<dbReference type="Proteomes" id="UP000243217">
    <property type="component" value="Unassembled WGS sequence"/>
</dbReference>
<evidence type="ECO:0000313" key="2">
    <source>
        <dbReference type="Proteomes" id="UP000243217"/>
    </source>
</evidence>
<evidence type="ECO:0000313" key="1">
    <source>
        <dbReference type="EMBL" id="OQR89915.1"/>
    </source>
</evidence>
<accession>A0A1V9YW12</accession>
<sequence length="368" mass="41741">MVKRVKKPTGVPLQDSMAYFVSTIRHLDAWWKENGAKSASIAFDSTNPFSKSSVSRSMDAEELVHFIAESELQINFLMKMPSIQRILTEWWNYFSQGQSEITALMLSSMYFSLGTVLIRAKKPNLQKSAVRTLMHCPWIQWNASSGPSLTATEYHRLIFLLGYMVVESDNLSDYVESLTQTLRLVQRQRAAGEEAKEKILLRKKTRASRTSLKLKKPSPECKSIDDNQLTSHFSVTMGSLVLSTNASLNNISSPIHCRKLADSSQVVCKDLSLLMPNFQLKFQPSCPPPQHAFAPPMHIQSIRSMNRSVQSFPLLKNLPPEDIVANSIDDIERLISTCTHTKPQIMPQILRRNLSRPTVLDRIQYENT</sequence>
<reference evidence="1 2" key="1">
    <citation type="journal article" date="2014" name="Genome Biol. Evol.">
        <title>The secreted proteins of Achlya hypogyna and Thraustotheca clavata identify the ancestral oomycete secretome and reveal gene acquisitions by horizontal gene transfer.</title>
        <authorList>
            <person name="Misner I."/>
            <person name="Blouin N."/>
            <person name="Leonard G."/>
            <person name="Richards T.A."/>
            <person name="Lane C.E."/>
        </authorList>
    </citation>
    <scope>NUCLEOTIDE SEQUENCE [LARGE SCALE GENOMIC DNA]</scope>
    <source>
        <strain evidence="1 2">ATCC 34112</strain>
    </source>
</reference>
<dbReference type="EMBL" id="JNBS01002630">
    <property type="protein sequence ID" value="OQR89915.1"/>
    <property type="molecule type" value="Genomic_DNA"/>
</dbReference>
<organism evidence="1 2">
    <name type="scientific">Thraustotheca clavata</name>
    <dbReference type="NCBI Taxonomy" id="74557"/>
    <lineage>
        <taxon>Eukaryota</taxon>
        <taxon>Sar</taxon>
        <taxon>Stramenopiles</taxon>
        <taxon>Oomycota</taxon>
        <taxon>Saprolegniomycetes</taxon>
        <taxon>Saprolegniales</taxon>
        <taxon>Achlyaceae</taxon>
        <taxon>Thraustotheca</taxon>
    </lineage>
</organism>
<protein>
    <submittedName>
        <fullName evidence="1">Uncharacterized protein</fullName>
    </submittedName>
</protein>
<keyword evidence="2" id="KW-1185">Reference proteome</keyword>